<protein>
    <submittedName>
        <fullName evidence="1">Uncharacterized protein</fullName>
    </submittedName>
</protein>
<dbReference type="AlphaFoldDB" id="A0A0G0K881"/>
<evidence type="ECO:0000313" key="1">
    <source>
        <dbReference type="EMBL" id="KKQ36811.1"/>
    </source>
</evidence>
<gene>
    <name evidence="1" type="ORF">US53_C0036G0003</name>
</gene>
<name>A0A0G0K881_9BACT</name>
<accession>A0A0G0K881</accession>
<comment type="caution">
    <text evidence="1">The sequence shown here is derived from an EMBL/GenBank/DDBJ whole genome shotgun (WGS) entry which is preliminary data.</text>
</comment>
<dbReference type="EMBL" id="LBTI01000036">
    <property type="protein sequence ID" value="KKQ36811.1"/>
    <property type="molecule type" value="Genomic_DNA"/>
</dbReference>
<sequence>MVKDTRKYPNRVYASKTYANKVKARYGGKLKKVDITLINGKHLKGYGVVHPQSGRKKSK</sequence>
<reference evidence="1 2" key="1">
    <citation type="journal article" date="2015" name="Nature">
        <title>rRNA introns, odd ribosomes, and small enigmatic genomes across a large radiation of phyla.</title>
        <authorList>
            <person name="Brown C.T."/>
            <person name="Hug L.A."/>
            <person name="Thomas B.C."/>
            <person name="Sharon I."/>
            <person name="Castelle C.J."/>
            <person name="Singh A."/>
            <person name="Wilkins M.J."/>
            <person name="Williams K.H."/>
            <person name="Banfield J.F."/>
        </authorList>
    </citation>
    <scope>NUCLEOTIDE SEQUENCE [LARGE SCALE GENOMIC DNA]</scope>
</reference>
<evidence type="ECO:0000313" key="2">
    <source>
        <dbReference type="Proteomes" id="UP000034591"/>
    </source>
</evidence>
<dbReference type="Proteomes" id="UP000034591">
    <property type="component" value="Unassembled WGS sequence"/>
</dbReference>
<organism evidence="1 2">
    <name type="scientific">Candidatus Woesebacteria bacterium GW2011_GWA1_37_7</name>
    <dbReference type="NCBI Taxonomy" id="1618545"/>
    <lineage>
        <taxon>Bacteria</taxon>
        <taxon>Candidatus Woeseibacteriota</taxon>
    </lineage>
</organism>
<proteinExistence type="predicted"/>
<dbReference type="STRING" id="1618545.US53_C0036G0003"/>